<feature type="compositionally biased region" description="Polar residues" evidence="6">
    <location>
        <begin position="105"/>
        <end position="120"/>
    </location>
</feature>
<dbReference type="InterPro" id="IPR013520">
    <property type="entry name" value="Ribonucl_H"/>
</dbReference>
<keyword evidence="3" id="KW-0378">Hydrolase</keyword>
<dbReference type="InterPro" id="IPR012337">
    <property type="entry name" value="RNaseH-like_sf"/>
</dbReference>
<keyword evidence="4" id="KW-0269">Exonuclease</keyword>
<dbReference type="Pfam" id="PF00929">
    <property type="entry name" value="RNase_T"/>
    <property type="match status" value="1"/>
</dbReference>
<reference evidence="8 9" key="1">
    <citation type="submission" date="2019-09" db="EMBL/GenBank/DDBJ databases">
        <title>Bird 10,000 Genomes (B10K) Project - Family phase.</title>
        <authorList>
            <person name="Zhang G."/>
        </authorList>
    </citation>
    <scope>NUCLEOTIDE SEQUENCE [LARGE SCALE GENOMIC DNA]</scope>
    <source>
        <strain evidence="8">B10K-DU-012-37</strain>
    </source>
</reference>
<comment type="subcellular location">
    <subcellularLocation>
        <location evidence="1">Nucleus</location>
    </subcellularLocation>
</comment>
<feature type="non-terminal residue" evidence="8">
    <location>
        <position position="1"/>
    </location>
</feature>
<evidence type="ECO:0000259" key="7">
    <source>
        <dbReference type="SMART" id="SM00479"/>
    </source>
</evidence>
<dbReference type="GO" id="GO:0000175">
    <property type="term" value="F:3'-5'-RNA exonuclease activity"/>
    <property type="evidence" value="ECO:0007669"/>
    <property type="project" value="InterPro"/>
</dbReference>
<feature type="compositionally biased region" description="Basic and acidic residues" evidence="6">
    <location>
        <begin position="52"/>
        <end position="61"/>
    </location>
</feature>
<proteinExistence type="predicted"/>
<evidence type="ECO:0000256" key="2">
    <source>
        <dbReference type="ARBA" id="ARBA00022722"/>
    </source>
</evidence>
<feature type="domain" description="Exonuclease" evidence="7">
    <location>
        <begin position="190"/>
        <end position="356"/>
    </location>
</feature>
<dbReference type="InterPro" id="IPR047021">
    <property type="entry name" value="REXO1/3/4-like"/>
</dbReference>
<keyword evidence="2" id="KW-0540">Nuclease</keyword>
<dbReference type="SUPFAM" id="SSF53098">
    <property type="entry name" value="Ribonuclease H-like"/>
    <property type="match status" value="1"/>
</dbReference>
<name>A0A7K6B4S2_UPUEP</name>
<keyword evidence="9" id="KW-1185">Reference proteome</keyword>
<evidence type="ECO:0000256" key="5">
    <source>
        <dbReference type="ARBA" id="ARBA00023242"/>
    </source>
</evidence>
<dbReference type="PANTHER" id="PTHR12801">
    <property type="entry name" value="RNA EXONUCLEASE REXO1 / RECO3 FAMILY MEMBER-RELATED"/>
    <property type="match status" value="1"/>
</dbReference>
<dbReference type="SMART" id="SM00479">
    <property type="entry name" value="EXOIII"/>
    <property type="match status" value="1"/>
</dbReference>
<accession>A0A7K6B4S2</accession>
<dbReference type="CDD" id="cd06149">
    <property type="entry name" value="ISG20"/>
    <property type="match status" value="1"/>
</dbReference>
<evidence type="ECO:0000256" key="4">
    <source>
        <dbReference type="ARBA" id="ARBA00022839"/>
    </source>
</evidence>
<gene>
    <name evidence="8" type="primary">Isg20l2</name>
    <name evidence="8" type="ORF">UPUEPO_R14370</name>
</gene>
<dbReference type="Gene3D" id="3.30.420.10">
    <property type="entry name" value="Ribonuclease H-like superfamily/Ribonuclease H"/>
    <property type="match status" value="1"/>
</dbReference>
<comment type="caution">
    <text evidence="8">The sequence shown here is derived from an EMBL/GenBank/DDBJ whole genome shotgun (WGS) entry which is preliminary data.</text>
</comment>
<dbReference type="GO" id="GO:0003676">
    <property type="term" value="F:nucleic acid binding"/>
    <property type="evidence" value="ECO:0007669"/>
    <property type="project" value="InterPro"/>
</dbReference>
<dbReference type="FunFam" id="3.30.420.10:FF:000007">
    <property type="entry name" value="Interferon-stimulated exonuclease gene 20"/>
    <property type="match status" value="1"/>
</dbReference>
<sequence>MADLILNVDFAPSERPKKAETGNWRHRSFVRRRRLLERRGVLRQKQLPVLPPHEKPRDTRGKKQRGNAKGSEKLPNPKANGNPQTHPRPKAKGTSRAPQSGPKENGTSQRSPRSKGTLQPQPGRKANGTSHVPQSDSKTKGPPCPSACASAPHNGPIPKAPVLPSKSKATARRAAKRTQNAAQAPLNPCRLVAIDCEMVGTGPGGRSSDLARCSIVGYDGDVLYDQYVRPTAPIVDYRTRWSGIRRHHMANAVPFARAQREILRILSGKIVVGHSIHNDFKALKYFHPKALTRDTSRIPLLNRRGGFPEGIAVSLKRLTKQLLHRDIQVGNNGHSSVEDARATMDLYKMVETEWEQQLLQNP</sequence>
<protein>
    <submittedName>
        <fullName evidence="8">I20L2 protein</fullName>
    </submittedName>
</protein>
<dbReference type="OrthoDB" id="16516at2759"/>
<dbReference type="PANTHER" id="PTHR12801:SF78">
    <property type="entry name" value="INTERFERON-STIMULATED 20 KDA EXONUCLEASE-LIKE 2"/>
    <property type="match status" value="1"/>
</dbReference>
<dbReference type="InterPro" id="IPR036397">
    <property type="entry name" value="RNaseH_sf"/>
</dbReference>
<feature type="compositionally biased region" description="Polar residues" evidence="6">
    <location>
        <begin position="127"/>
        <end position="136"/>
    </location>
</feature>
<evidence type="ECO:0000256" key="1">
    <source>
        <dbReference type="ARBA" id="ARBA00004123"/>
    </source>
</evidence>
<evidence type="ECO:0000256" key="6">
    <source>
        <dbReference type="SAM" id="MobiDB-lite"/>
    </source>
</evidence>
<feature type="compositionally biased region" description="Basic residues" evidence="6">
    <location>
        <begin position="24"/>
        <end position="36"/>
    </location>
</feature>
<evidence type="ECO:0000256" key="3">
    <source>
        <dbReference type="ARBA" id="ARBA00022801"/>
    </source>
</evidence>
<dbReference type="GO" id="GO:0005730">
    <property type="term" value="C:nucleolus"/>
    <property type="evidence" value="ECO:0007669"/>
    <property type="project" value="UniProtKB-ARBA"/>
</dbReference>
<dbReference type="AlphaFoldDB" id="A0A7K6B4S2"/>
<evidence type="ECO:0000313" key="9">
    <source>
        <dbReference type="Proteomes" id="UP000544127"/>
    </source>
</evidence>
<dbReference type="EMBL" id="VZRI01008346">
    <property type="protein sequence ID" value="NWU96429.1"/>
    <property type="molecule type" value="Genomic_DNA"/>
</dbReference>
<feature type="region of interest" description="Disordered" evidence="6">
    <location>
        <begin position="15"/>
        <end position="182"/>
    </location>
</feature>
<evidence type="ECO:0000313" key="8">
    <source>
        <dbReference type="EMBL" id="NWU96429.1"/>
    </source>
</evidence>
<organism evidence="8 9">
    <name type="scientific">Upupa epops</name>
    <name type="common">Eurasian hoopoe</name>
    <dbReference type="NCBI Taxonomy" id="57439"/>
    <lineage>
        <taxon>Eukaryota</taxon>
        <taxon>Metazoa</taxon>
        <taxon>Chordata</taxon>
        <taxon>Craniata</taxon>
        <taxon>Vertebrata</taxon>
        <taxon>Euteleostomi</taxon>
        <taxon>Archelosauria</taxon>
        <taxon>Archosauria</taxon>
        <taxon>Dinosauria</taxon>
        <taxon>Saurischia</taxon>
        <taxon>Theropoda</taxon>
        <taxon>Coelurosauria</taxon>
        <taxon>Aves</taxon>
        <taxon>Neognathae</taxon>
        <taxon>Neoaves</taxon>
        <taxon>Telluraves</taxon>
        <taxon>Coraciimorphae</taxon>
        <taxon>Bucerotiformes</taxon>
        <taxon>Upupidae</taxon>
        <taxon>Upupa</taxon>
    </lineage>
</organism>
<keyword evidence="5" id="KW-0539">Nucleus</keyword>
<feature type="non-terminal residue" evidence="8">
    <location>
        <position position="362"/>
    </location>
</feature>
<dbReference type="InterPro" id="IPR037433">
    <property type="entry name" value="ISG20_DEDDh"/>
</dbReference>
<dbReference type="Proteomes" id="UP000544127">
    <property type="component" value="Unassembled WGS sequence"/>
</dbReference>